<dbReference type="SUPFAM" id="SSF51161">
    <property type="entry name" value="Trimeric LpxA-like enzymes"/>
    <property type="match status" value="1"/>
</dbReference>
<organism evidence="4 5">
    <name type="scientific">Faecalibacterium prausnitzii</name>
    <dbReference type="NCBI Taxonomy" id="853"/>
    <lineage>
        <taxon>Bacteria</taxon>
        <taxon>Bacillati</taxon>
        <taxon>Bacillota</taxon>
        <taxon>Clostridia</taxon>
        <taxon>Eubacteriales</taxon>
        <taxon>Oscillospiraceae</taxon>
        <taxon>Faecalibacterium</taxon>
    </lineage>
</organism>
<dbReference type="PANTHER" id="PTHR43017:SF1">
    <property type="entry name" value="ACETYLTRANSFERASE YJL218W-RELATED"/>
    <property type="match status" value="1"/>
</dbReference>
<dbReference type="PROSITE" id="PS00101">
    <property type="entry name" value="HEXAPEP_TRANSFERASES"/>
    <property type="match status" value="1"/>
</dbReference>
<keyword evidence="2" id="KW-0677">Repeat</keyword>
<sequence length="59" mass="5989">MIGNNVNIGSNSCIIGHVTIGDNVIIGAGSIVVKDVPSNVVVAGNPAKIIRHIAIEENA</sequence>
<keyword evidence="3" id="KW-0012">Acyltransferase</keyword>
<evidence type="ECO:0000256" key="3">
    <source>
        <dbReference type="RuleBase" id="RU367021"/>
    </source>
</evidence>
<reference evidence="4 5" key="1">
    <citation type="submission" date="2018-02" db="EMBL/GenBank/DDBJ databases">
        <title>Complete genome sequencing of Faecalibacterium prausnitzii strains isolated from the human gut.</title>
        <authorList>
            <person name="Fitzgerald B.C."/>
            <person name="Shkoporov A.N."/>
            <person name="Ross P.R."/>
            <person name="Hill C."/>
        </authorList>
    </citation>
    <scope>NUCLEOTIDE SEQUENCE [LARGE SCALE GENOMIC DNA]</scope>
    <source>
        <strain evidence="4 5">APC942/8-14-2</strain>
    </source>
</reference>
<dbReference type="EMBL" id="PRKZ01000001">
    <property type="protein sequence ID" value="RAW52066.1"/>
    <property type="molecule type" value="Genomic_DNA"/>
</dbReference>
<dbReference type="Proteomes" id="UP000251634">
    <property type="component" value="Unassembled WGS sequence"/>
</dbReference>
<comment type="similarity">
    <text evidence="3">Belongs to the transferase hexapeptide repeat family.</text>
</comment>
<dbReference type="GO" id="GO:0008870">
    <property type="term" value="F:galactoside O-acetyltransferase activity"/>
    <property type="evidence" value="ECO:0007669"/>
    <property type="project" value="TreeGrafter"/>
</dbReference>
<dbReference type="EC" id="2.3.1.-" evidence="3"/>
<protein>
    <recommendedName>
        <fullName evidence="3">Acetyltransferase</fullName>
        <ecNumber evidence="3">2.3.1.-</ecNumber>
    </recommendedName>
</protein>
<dbReference type="InterPro" id="IPR018357">
    <property type="entry name" value="Hexapep_transf_CS"/>
</dbReference>
<dbReference type="InterPro" id="IPR039369">
    <property type="entry name" value="LacA-like"/>
</dbReference>
<accession>A0A329TTX1</accession>
<gene>
    <name evidence="4" type="ORF">C4N25_01225</name>
</gene>
<evidence type="ECO:0000313" key="4">
    <source>
        <dbReference type="EMBL" id="RAW52066.1"/>
    </source>
</evidence>
<evidence type="ECO:0000256" key="2">
    <source>
        <dbReference type="ARBA" id="ARBA00022737"/>
    </source>
</evidence>
<dbReference type="InterPro" id="IPR001451">
    <property type="entry name" value="Hexapep"/>
</dbReference>
<dbReference type="Gene3D" id="2.160.10.10">
    <property type="entry name" value="Hexapeptide repeat proteins"/>
    <property type="match status" value="1"/>
</dbReference>
<dbReference type="InterPro" id="IPR011004">
    <property type="entry name" value="Trimer_LpxA-like_sf"/>
</dbReference>
<dbReference type="Pfam" id="PF00132">
    <property type="entry name" value="Hexapep"/>
    <property type="match status" value="1"/>
</dbReference>
<proteinExistence type="inferred from homology"/>
<name>A0A329TTX1_9FIRM</name>
<dbReference type="PANTHER" id="PTHR43017">
    <property type="entry name" value="GALACTOSIDE O-ACETYLTRANSFERASE"/>
    <property type="match status" value="1"/>
</dbReference>
<keyword evidence="1 3" id="KW-0808">Transferase</keyword>
<dbReference type="AlphaFoldDB" id="A0A329TTX1"/>
<evidence type="ECO:0000256" key="1">
    <source>
        <dbReference type="ARBA" id="ARBA00022679"/>
    </source>
</evidence>
<comment type="caution">
    <text evidence="4">The sequence shown here is derived from an EMBL/GenBank/DDBJ whole genome shotgun (WGS) entry which is preliminary data.</text>
</comment>
<evidence type="ECO:0000313" key="5">
    <source>
        <dbReference type="Proteomes" id="UP000251634"/>
    </source>
</evidence>